<evidence type="ECO:0000313" key="2">
    <source>
        <dbReference type="Proteomes" id="UP001607302"/>
    </source>
</evidence>
<proteinExistence type="predicted"/>
<organism evidence="1 2">
    <name type="scientific">Vespula squamosa</name>
    <name type="common">Southern yellow jacket</name>
    <name type="synonym">Wasp</name>
    <dbReference type="NCBI Taxonomy" id="30214"/>
    <lineage>
        <taxon>Eukaryota</taxon>
        <taxon>Metazoa</taxon>
        <taxon>Ecdysozoa</taxon>
        <taxon>Arthropoda</taxon>
        <taxon>Hexapoda</taxon>
        <taxon>Insecta</taxon>
        <taxon>Pterygota</taxon>
        <taxon>Neoptera</taxon>
        <taxon>Endopterygota</taxon>
        <taxon>Hymenoptera</taxon>
        <taxon>Apocrita</taxon>
        <taxon>Aculeata</taxon>
        <taxon>Vespoidea</taxon>
        <taxon>Vespidae</taxon>
        <taxon>Vespinae</taxon>
        <taxon>Vespula</taxon>
    </lineage>
</organism>
<sequence>MCMKWFCGGPLTPEEGLDLLSPSANGRCTNIHYWPPAREPTVRSGKEEVADVTDGGHRCVRTGSLARTLNAAPSCRYPSSYQGHIPPYTNQNALENLLLPTMVLPSLESRLKLKISSTVRSPYR</sequence>
<evidence type="ECO:0000313" key="1">
    <source>
        <dbReference type="EMBL" id="KAL2735823.1"/>
    </source>
</evidence>
<comment type="caution">
    <text evidence="1">The sequence shown here is derived from an EMBL/GenBank/DDBJ whole genome shotgun (WGS) entry which is preliminary data.</text>
</comment>
<keyword evidence="2" id="KW-1185">Reference proteome</keyword>
<reference evidence="1 2" key="1">
    <citation type="journal article" date="2024" name="Ann. Entomol. Soc. Am.">
        <title>Genomic analyses of the southern and eastern yellowjacket wasps (Hymenoptera: Vespidae) reveal evolutionary signatures of social life.</title>
        <authorList>
            <person name="Catto M.A."/>
            <person name="Caine P.B."/>
            <person name="Orr S.E."/>
            <person name="Hunt B.G."/>
            <person name="Goodisman M.A.D."/>
        </authorList>
    </citation>
    <scope>NUCLEOTIDE SEQUENCE [LARGE SCALE GENOMIC DNA]</scope>
    <source>
        <strain evidence="1">233</strain>
        <tissue evidence="1">Head and thorax</tissue>
    </source>
</reference>
<dbReference type="EMBL" id="JAUDFV010000056">
    <property type="protein sequence ID" value="KAL2735823.1"/>
    <property type="molecule type" value="Genomic_DNA"/>
</dbReference>
<gene>
    <name evidence="1" type="ORF">V1478_002507</name>
</gene>
<protein>
    <submittedName>
        <fullName evidence="1">Uncharacterized protein</fullName>
    </submittedName>
</protein>
<dbReference type="Proteomes" id="UP001607302">
    <property type="component" value="Unassembled WGS sequence"/>
</dbReference>
<accession>A0ABD2BSR5</accession>
<name>A0ABD2BSR5_VESSQ</name>
<dbReference type="AlphaFoldDB" id="A0ABD2BSR5"/>